<proteinExistence type="predicted"/>
<name>A0A9P4GXQ1_9PLEO</name>
<dbReference type="Proteomes" id="UP000799777">
    <property type="component" value="Unassembled WGS sequence"/>
</dbReference>
<keyword evidence="2" id="KW-1185">Reference proteome</keyword>
<reference evidence="1" key="1">
    <citation type="journal article" date="2020" name="Stud. Mycol.">
        <title>101 Dothideomycetes genomes: a test case for predicting lifestyles and emergence of pathogens.</title>
        <authorList>
            <person name="Haridas S."/>
            <person name="Albert R."/>
            <person name="Binder M."/>
            <person name="Bloem J."/>
            <person name="Labutti K."/>
            <person name="Salamov A."/>
            <person name="Andreopoulos B."/>
            <person name="Baker S."/>
            <person name="Barry K."/>
            <person name="Bills G."/>
            <person name="Bluhm B."/>
            <person name="Cannon C."/>
            <person name="Castanera R."/>
            <person name="Culley D."/>
            <person name="Daum C."/>
            <person name="Ezra D."/>
            <person name="Gonzalez J."/>
            <person name="Henrissat B."/>
            <person name="Kuo A."/>
            <person name="Liang C."/>
            <person name="Lipzen A."/>
            <person name="Lutzoni F."/>
            <person name="Magnuson J."/>
            <person name="Mondo S."/>
            <person name="Nolan M."/>
            <person name="Ohm R."/>
            <person name="Pangilinan J."/>
            <person name="Park H.-J."/>
            <person name="Ramirez L."/>
            <person name="Alfaro M."/>
            <person name="Sun H."/>
            <person name="Tritt A."/>
            <person name="Yoshinaga Y."/>
            <person name="Zwiers L.-H."/>
            <person name="Turgeon B."/>
            <person name="Goodwin S."/>
            <person name="Spatafora J."/>
            <person name="Crous P."/>
            <person name="Grigoriev I."/>
        </authorList>
    </citation>
    <scope>NUCLEOTIDE SEQUENCE</scope>
    <source>
        <strain evidence="1">CBS 110217</strain>
    </source>
</reference>
<comment type="caution">
    <text evidence="1">The sequence shown here is derived from an EMBL/GenBank/DDBJ whole genome shotgun (WGS) entry which is preliminary data.</text>
</comment>
<dbReference type="AlphaFoldDB" id="A0A9P4GXQ1"/>
<evidence type="ECO:0000313" key="2">
    <source>
        <dbReference type="Proteomes" id="UP000799777"/>
    </source>
</evidence>
<dbReference type="EMBL" id="ML978353">
    <property type="protein sequence ID" value="KAF2023389.1"/>
    <property type="molecule type" value="Genomic_DNA"/>
</dbReference>
<protein>
    <submittedName>
        <fullName evidence="1">Uncharacterized protein</fullName>
    </submittedName>
</protein>
<gene>
    <name evidence="1" type="ORF">EK21DRAFT_94951</name>
</gene>
<evidence type="ECO:0000313" key="1">
    <source>
        <dbReference type="EMBL" id="KAF2023389.1"/>
    </source>
</evidence>
<accession>A0A9P4GXQ1</accession>
<sequence length="231" mass="24231">MSSNALEVRQVPALPKADITFYTGSDCFVGSSEGKSPSFELKNVAPNTCIKPGTGGTSFNAFTSAFAQAQVSNGVACKLTICKDPYYDYHCSNSTEEVRGTGVENKCISSHNWGGAQSASWTCDPPPSAQGYPSANVKLFTAPGCLLDVVGHTYENVVANLCMKPEGGLLGYGSGLAEVTGQSVAPGYQCELLFYSTTTCDFTLVEARALPGKCASPGLDAVQNFKWACGI</sequence>
<organism evidence="1 2">
    <name type="scientific">Setomelanomma holmii</name>
    <dbReference type="NCBI Taxonomy" id="210430"/>
    <lineage>
        <taxon>Eukaryota</taxon>
        <taxon>Fungi</taxon>
        <taxon>Dikarya</taxon>
        <taxon>Ascomycota</taxon>
        <taxon>Pezizomycotina</taxon>
        <taxon>Dothideomycetes</taxon>
        <taxon>Pleosporomycetidae</taxon>
        <taxon>Pleosporales</taxon>
        <taxon>Pleosporineae</taxon>
        <taxon>Phaeosphaeriaceae</taxon>
        <taxon>Setomelanomma</taxon>
    </lineage>
</organism>